<evidence type="ECO:0000256" key="7">
    <source>
        <dbReference type="PROSITE-ProRule" id="PRU00703"/>
    </source>
</evidence>
<dbReference type="CDD" id="cd04590">
    <property type="entry name" value="CBS_pair_CorC_HlyC_assoc"/>
    <property type="match status" value="1"/>
</dbReference>
<accession>A0A1T4JMM7</accession>
<evidence type="ECO:0000256" key="1">
    <source>
        <dbReference type="ARBA" id="ARBA00004141"/>
    </source>
</evidence>
<dbReference type="InterPro" id="IPR000644">
    <property type="entry name" value="CBS_dom"/>
</dbReference>
<dbReference type="AlphaFoldDB" id="A0A1T4JMM7"/>
<dbReference type="Gene3D" id="3.30.465.10">
    <property type="match status" value="1"/>
</dbReference>
<dbReference type="RefSeq" id="WP_078932515.1">
    <property type="nucleotide sequence ID" value="NZ_FUWG01000004.1"/>
</dbReference>
<evidence type="ECO:0000256" key="2">
    <source>
        <dbReference type="ARBA" id="ARBA00022692"/>
    </source>
</evidence>
<feature type="transmembrane region" description="Helical" evidence="9">
    <location>
        <begin position="6"/>
        <end position="33"/>
    </location>
</feature>
<evidence type="ECO:0000259" key="10">
    <source>
        <dbReference type="PROSITE" id="PS51371"/>
    </source>
</evidence>
<feature type="domain" description="CBS" evidence="10">
    <location>
        <begin position="276"/>
        <end position="333"/>
    </location>
</feature>
<evidence type="ECO:0000256" key="4">
    <source>
        <dbReference type="ARBA" id="ARBA00022989"/>
    </source>
</evidence>
<evidence type="ECO:0000313" key="13">
    <source>
        <dbReference type="Proteomes" id="UP000190423"/>
    </source>
</evidence>
<dbReference type="InterPro" id="IPR036318">
    <property type="entry name" value="FAD-bd_PCMH-like_sf"/>
</dbReference>
<keyword evidence="2 8" id="KW-0812">Transmembrane</keyword>
<dbReference type="InterPro" id="IPR016169">
    <property type="entry name" value="FAD-bd_PCMH_sub2"/>
</dbReference>
<evidence type="ECO:0000256" key="3">
    <source>
        <dbReference type="ARBA" id="ARBA00022737"/>
    </source>
</evidence>
<dbReference type="EMBL" id="FUWG01000004">
    <property type="protein sequence ID" value="SJZ31446.1"/>
    <property type="molecule type" value="Genomic_DNA"/>
</dbReference>
<dbReference type="Gene3D" id="3.10.580.10">
    <property type="entry name" value="CBS-domain"/>
    <property type="match status" value="1"/>
</dbReference>
<reference evidence="12 13" key="1">
    <citation type="submission" date="2017-02" db="EMBL/GenBank/DDBJ databases">
        <authorList>
            <person name="Peterson S.W."/>
        </authorList>
    </citation>
    <scope>NUCLEOTIDE SEQUENCE [LARGE SCALE GENOMIC DNA]</scope>
    <source>
        <strain evidence="12 13">ATCC BAA-908</strain>
    </source>
</reference>
<keyword evidence="13" id="KW-1185">Reference proteome</keyword>
<dbReference type="SUPFAM" id="SSF54631">
    <property type="entry name" value="CBS-domain pair"/>
    <property type="match status" value="1"/>
</dbReference>
<keyword evidence="5 7" id="KW-0129">CBS domain</keyword>
<evidence type="ECO:0000256" key="5">
    <source>
        <dbReference type="ARBA" id="ARBA00023122"/>
    </source>
</evidence>
<dbReference type="STRING" id="261392.SAMN02745149_00593"/>
<evidence type="ECO:0000256" key="8">
    <source>
        <dbReference type="PROSITE-ProRule" id="PRU01193"/>
    </source>
</evidence>
<feature type="transmembrane region" description="Helical" evidence="9">
    <location>
        <begin position="79"/>
        <end position="108"/>
    </location>
</feature>
<feature type="domain" description="CNNM transmembrane" evidence="11">
    <location>
        <begin position="2"/>
        <end position="190"/>
    </location>
</feature>
<dbReference type="SUPFAM" id="SSF56176">
    <property type="entry name" value="FAD-binding/transporter-associated domain-like"/>
    <property type="match status" value="1"/>
</dbReference>
<evidence type="ECO:0000259" key="11">
    <source>
        <dbReference type="PROSITE" id="PS51846"/>
    </source>
</evidence>
<dbReference type="Pfam" id="PF00571">
    <property type="entry name" value="CBS"/>
    <property type="match status" value="1"/>
</dbReference>
<dbReference type="GO" id="GO:0005886">
    <property type="term" value="C:plasma membrane"/>
    <property type="evidence" value="ECO:0007669"/>
    <property type="project" value="TreeGrafter"/>
</dbReference>
<evidence type="ECO:0000256" key="9">
    <source>
        <dbReference type="SAM" id="Phobius"/>
    </source>
</evidence>
<sequence length="430" mass="47309">MNSIKSVIILAVLIVIIRIIGFFAGSETAYLSLSKIKMRRMVQEKQKNAKVAAGLKNNMDALLTVILIGTNFMNSLASALATSLAVAIVGAGGVGIATLVITFFVTTFGQIIPKTVAGFYAEKTACRNALPLLVLEKIFFPIVWIFSLLSRFASKLAGFFWKTNGALVTEEELHTLIDVGEKEGTLEANESSMLNKIFRFNDLDVHDIMKHRSLVQSVGIDASKSEVMAKFNDCGLKMIAVYKDTREQIVGVIHYKSVLFTSETAVPAGVGYAAAVMKDALIVPETFTVLELLARFKKERAEFAVALDEQGSTAGVVTMDDILRIVFGRMTDEAKTNIQPASRIKLVSANEFIVPGDMKIDDVNDILKLGIESEEFTTIGGWLLEKFDYLPNSGEILKWNGNLFIVEEQAGRRILSVRIQFIASRQLLYS</sequence>
<dbReference type="OrthoDB" id="9798188at2"/>
<dbReference type="Pfam" id="PF01595">
    <property type="entry name" value="CNNM"/>
    <property type="match status" value="1"/>
</dbReference>
<keyword evidence="3" id="KW-0677">Repeat</keyword>
<keyword evidence="4 8" id="KW-1133">Transmembrane helix</keyword>
<dbReference type="GeneID" id="78315907"/>
<protein>
    <submittedName>
        <fullName evidence="12">Hemolysin, contains CBS domains</fullName>
    </submittedName>
</protein>
<proteinExistence type="predicted"/>
<dbReference type="Pfam" id="PF03471">
    <property type="entry name" value="CorC_HlyC"/>
    <property type="match status" value="1"/>
</dbReference>
<dbReference type="InterPro" id="IPR046342">
    <property type="entry name" value="CBS_dom_sf"/>
</dbReference>
<name>A0A1T4JMM7_TREPO</name>
<keyword evidence="6 8" id="KW-0472">Membrane</keyword>
<dbReference type="PROSITE" id="PS51846">
    <property type="entry name" value="CNNM"/>
    <property type="match status" value="1"/>
</dbReference>
<dbReference type="InterPro" id="IPR044751">
    <property type="entry name" value="Ion_transp-like_CBS"/>
</dbReference>
<gene>
    <name evidence="12" type="ORF">SAMN02745149_00593</name>
</gene>
<evidence type="ECO:0000313" key="12">
    <source>
        <dbReference type="EMBL" id="SJZ31446.1"/>
    </source>
</evidence>
<dbReference type="InterPro" id="IPR002550">
    <property type="entry name" value="CNNM"/>
</dbReference>
<dbReference type="GO" id="GO:0050660">
    <property type="term" value="F:flavin adenine dinucleotide binding"/>
    <property type="evidence" value="ECO:0007669"/>
    <property type="project" value="InterPro"/>
</dbReference>
<comment type="subcellular location">
    <subcellularLocation>
        <location evidence="1">Membrane</location>
        <topology evidence="1">Multi-pass membrane protein</topology>
    </subcellularLocation>
</comment>
<dbReference type="InterPro" id="IPR005170">
    <property type="entry name" value="Transptr-assoc_dom"/>
</dbReference>
<feature type="transmembrane region" description="Helical" evidence="9">
    <location>
        <begin position="129"/>
        <end position="149"/>
    </location>
</feature>
<dbReference type="PANTHER" id="PTHR22777">
    <property type="entry name" value="HEMOLYSIN-RELATED"/>
    <property type="match status" value="1"/>
</dbReference>
<evidence type="ECO:0000256" key="6">
    <source>
        <dbReference type="ARBA" id="ARBA00023136"/>
    </source>
</evidence>
<dbReference type="PANTHER" id="PTHR22777:SF17">
    <property type="entry name" value="UPF0053 PROTEIN SLL0260"/>
    <property type="match status" value="1"/>
</dbReference>
<dbReference type="Proteomes" id="UP000190423">
    <property type="component" value="Unassembled WGS sequence"/>
</dbReference>
<dbReference type="SMART" id="SM01091">
    <property type="entry name" value="CorC_HlyC"/>
    <property type="match status" value="1"/>
</dbReference>
<organism evidence="12 13">
    <name type="scientific">Treponema porcinum</name>
    <dbReference type="NCBI Taxonomy" id="261392"/>
    <lineage>
        <taxon>Bacteria</taxon>
        <taxon>Pseudomonadati</taxon>
        <taxon>Spirochaetota</taxon>
        <taxon>Spirochaetia</taxon>
        <taxon>Spirochaetales</taxon>
        <taxon>Treponemataceae</taxon>
        <taxon>Treponema</taxon>
    </lineage>
</organism>
<dbReference type="PROSITE" id="PS51371">
    <property type="entry name" value="CBS"/>
    <property type="match status" value="1"/>
</dbReference>